<dbReference type="PANTHER" id="PTHR42781:SF4">
    <property type="entry name" value="SPERMIDINE_PUTRESCINE IMPORT ATP-BINDING PROTEIN POTA"/>
    <property type="match status" value="1"/>
</dbReference>
<dbReference type="PROSITE" id="PS50893">
    <property type="entry name" value="ABC_TRANSPORTER_2"/>
    <property type="match status" value="1"/>
</dbReference>
<dbReference type="InterPro" id="IPR003439">
    <property type="entry name" value="ABC_transporter-like_ATP-bd"/>
</dbReference>
<dbReference type="SMART" id="SM00382">
    <property type="entry name" value="AAA"/>
    <property type="match status" value="1"/>
</dbReference>
<dbReference type="KEGG" id="ggr:HKW67_06610"/>
<dbReference type="PROSITE" id="PS00211">
    <property type="entry name" value="ABC_TRANSPORTER_1"/>
    <property type="match status" value="1"/>
</dbReference>
<dbReference type="Proteomes" id="UP000500938">
    <property type="component" value="Chromosome"/>
</dbReference>
<evidence type="ECO:0000259" key="4">
    <source>
        <dbReference type="PROSITE" id="PS50893"/>
    </source>
</evidence>
<evidence type="ECO:0000313" key="6">
    <source>
        <dbReference type="Proteomes" id="UP000500938"/>
    </source>
</evidence>
<dbReference type="RefSeq" id="WP_171224628.1">
    <property type="nucleotide sequence ID" value="NZ_CP053085.1"/>
</dbReference>
<sequence length="250" mass="26506">MSLTLEARHLGHRYGSVVALDDVSFVVPAGTVAAIVGESGSGKTTALRCFNRLVTPDTGDVRIGDSGVESEAIDALRRRIGFVPQTGGLLPHWSVRRNVMLVPRLTGMEDGNTAACEALRLVGLPDETFGDRLPRDLSGGQRQRAALARALAARQEVVLLDEPFGALDAISRAEIHGVFETVRAARGFTALLVTHDLAEAARLADLVIVMRAGRVEQAAPFAALRDAPATPYVAALVARARDGARAMEPA</sequence>
<dbReference type="Pfam" id="PF00005">
    <property type="entry name" value="ABC_tran"/>
    <property type="match status" value="1"/>
</dbReference>
<keyword evidence="1" id="KW-0813">Transport</keyword>
<keyword evidence="2" id="KW-0547">Nucleotide-binding</keyword>
<evidence type="ECO:0000256" key="2">
    <source>
        <dbReference type="ARBA" id="ARBA00022741"/>
    </source>
</evidence>
<proteinExistence type="predicted"/>
<gene>
    <name evidence="5" type="ORF">HKW67_06610</name>
</gene>
<dbReference type="SUPFAM" id="SSF52540">
    <property type="entry name" value="P-loop containing nucleoside triphosphate hydrolases"/>
    <property type="match status" value="1"/>
</dbReference>
<dbReference type="PANTHER" id="PTHR42781">
    <property type="entry name" value="SPERMIDINE/PUTRESCINE IMPORT ATP-BINDING PROTEIN POTA"/>
    <property type="match status" value="1"/>
</dbReference>
<keyword evidence="3 5" id="KW-0067">ATP-binding</keyword>
<feature type="domain" description="ABC transporter" evidence="4">
    <location>
        <begin position="5"/>
        <end position="237"/>
    </location>
</feature>
<evidence type="ECO:0000256" key="1">
    <source>
        <dbReference type="ARBA" id="ARBA00022448"/>
    </source>
</evidence>
<name>A0A6M4IN48_9BACT</name>
<evidence type="ECO:0000313" key="5">
    <source>
        <dbReference type="EMBL" id="QJR35199.1"/>
    </source>
</evidence>
<dbReference type="AlphaFoldDB" id="A0A6M4IN48"/>
<dbReference type="Gene3D" id="3.40.50.300">
    <property type="entry name" value="P-loop containing nucleotide triphosphate hydrolases"/>
    <property type="match status" value="1"/>
</dbReference>
<dbReference type="InterPro" id="IPR027417">
    <property type="entry name" value="P-loop_NTPase"/>
</dbReference>
<dbReference type="InterPro" id="IPR017871">
    <property type="entry name" value="ABC_transporter-like_CS"/>
</dbReference>
<dbReference type="EMBL" id="CP053085">
    <property type="protein sequence ID" value="QJR35199.1"/>
    <property type="molecule type" value="Genomic_DNA"/>
</dbReference>
<dbReference type="GO" id="GO:0016887">
    <property type="term" value="F:ATP hydrolysis activity"/>
    <property type="evidence" value="ECO:0007669"/>
    <property type="project" value="InterPro"/>
</dbReference>
<accession>A0A6M4IN48</accession>
<organism evidence="5 6">
    <name type="scientific">Gemmatimonas groenlandica</name>
    <dbReference type="NCBI Taxonomy" id="2732249"/>
    <lineage>
        <taxon>Bacteria</taxon>
        <taxon>Pseudomonadati</taxon>
        <taxon>Gemmatimonadota</taxon>
        <taxon>Gemmatimonadia</taxon>
        <taxon>Gemmatimonadales</taxon>
        <taxon>Gemmatimonadaceae</taxon>
        <taxon>Gemmatimonas</taxon>
    </lineage>
</organism>
<evidence type="ECO:0000256" key="3">
    <source>
        <dbReference type="ARBA" id="ARBA00022840"/>
    </source>
</evidence>
<keyword evidence="6" id="KW-1185">Reference proteome</keyword>
<dbReference type="InterPro" id="IPR050093">
    <property type="entry name" value="ABC_SmlMolc_Importer"/>
</dbReference>
<dbReference type="InterPro" id="IPR003593">
    <property type="entry name" value="AAA+_ATPase"/>
</dbReference>
<reference evidence="5 6" key="1">
    <citation type="submission" date="2020-05" db="EMBL/GenBank/DDBJ databases">
        <title>Complete genome sequence of Gemmatimonas greenlandica TET16.</title>
        <authorList>
            <person name="Zeng Y."/>
        </authorList>
    </citation>
    <scope>NUCLEOTIDE SEQUENCE [LARGE SCALE GENOMIC DNA]</scope>
    <source>
        <strain evidence="5 6">TET16</strain>
    </source>
</reference>
<protein>
    <submittedName>
        <fullName evidence="5">ATP-binding cassette domain-containing protein</fullName>
    </submittedName>
</protein>
<dbReference type="GO" id="GO:0005524">
    <property type="term" value="F:ATP binding"/>
    <property type="evidence" value="ECO:0007669"/>
    <property type="project" value="UniProtKB-KW"/>
</dbReference>